<evidence type="ECO:0000256" key="2">
    <source>
        <dbReference type="SAM" id="SignalP"/>
    </source>
</evidence>
<evidence type="ECO:0000313" key="4">
    <source>
        <dbReference type="Proteomes" id="UP000218968"/>
    </source>
</evidence>
<feature type="signal peptide" evidence="2">
    <location>
        <begin position="1"/>
        <end position="23"/>
    </location>
</feature>
<name>A0A290XGT9_9GAMM</name>
<reference evidence="4" key="1">
    <citation type="submission" date="2017-09" db="EMBL/GenBank/DDBJ databases">
        <title>Luteimonas liuhanmingii sp.nov., isolated from the intestinal contents of Tibetan Plateau Pika in Yushu, Qinghai Province, China.</title>
        <authorList>
            <person name="Gui Z."/>
        </authorList>
    </citation>
    <scope>NUCLEOTIDE SEQUENCE [LARGE SCALE GENOMIC DNA]</scope>
    <source>
        <strain evidence="4">100111</strain>
    </source>
</reference>
<feature type="compositionally biased region" description="Polar residues" evidence="1">
    <location>
        <begin position="25"/>
        <end position="41"/>
    </location>
</feature>
<feature type="compositionally biased region" description="Polar residues" evidence="1">
    <location>
        <begin position="113"/>
        <end position="124"/>
    </location>
</feature>
<gene>
    <name evidence="3" type="ORF">CNR27_13030</name>
</gene>
<accession>A0A290XGT9</accession>
<dbReference type="KEGG" id="lum:CNR27_13030"/>
<evidence type="ECO:0008006" key="5">
    <source>
        <dbReference type="Google" id="ProtNLM"/>
    </source>
</evidence>
<keyword evidence="4" id="KW-1185">Reference proteome</keyword>
<evidence type="ECO:0000313" key="3">
    <source>
        <dbReference type="EMBL" id="ATD68238.1"/>
    </source>
</evidence>
<keyword evidence="2" id="KW-0732">Signal</keyword>
<evidence type="ECO:0000256" key="1">
    <source>
        <dbReference type="SAM" id="MobiDB-lite"/>
    </source>
</evidence>
<sequence>MNRMSLLSTAALLTACVTAPGWAQQLQRPSNPLPQTATQPKPATIPADASQRAHPVGTIPESGPSTPIRPATTTQPIQPAPAVPTPVRDAQGRIVPDAQQTTPGRARDPVTGQEFQTMPTPTRP</sequence>
<dbReference type="PROSITE" id="PS51257">
    <property type="entry name" value="PROKAR_LIPOPROTEIN"/>
    <property type="match status" value="1"/>
</dbReference>
<dbReference type="RefSeq" id="WP_096299404.1">
    <property type="nucleotide sequence ID" value="NZ_CP023406.1"/>
</dbReference>
<dbReference type="EMBL" id="CP023406">
    <property type="protein sequence ID" value="ATD68238.1"/>
    <property type="molecule type" value="Genomic_DNA"/>
</dbReference>
<organism evidence="3 4">
    <name type="scientific">Luteimonas chenhongjianii</name>
    <dbReference type="NCBI Taxonomy" id="2006110"/>
    <lineage>
        <taxon>Bacteria</taxon>
        <taxon>Pseudomonadati</taxon>
        <taxon>Pseudomonadota</taxon>
        <taxon>Gammaproteobacteria</taxon>
        <taxon>Lysobacterales</taxon>
        <taxon>Lysobacteraceae</taxon>
        <taxon>Luteimonas</taxon>
    </lineage>
</organism>
<protein>
    <recommendedName>
        <fullName evidence="5">Classical arabinogalactan protein 4</fullName>
    </recommendedName>
</protein>
<dbReference type="OrthoDB" id="6059387at2"/>
<feature type="chain" id="PRO_5012877629" description="Classical arabinogalactan protein 4" evidence="2">
    <location>
        <begin position="24"/>
        <end position="124"/>
    </location>
</feature>
<proteinExistence type="predicted"/>
<dbReference type="AlphaFoldDB" id="A0A290XGT9"/>
<dbReference type="Proteomes" id="UP000218968">
    <property type="component" value="Chromosome"/>
</dbReference>
<feature type="region of interest" description="Disordered" evidence="1">
    <location>
        <begin position="25"/>
        <end position="124"/>
    </location>
</feature>
<feature type="compositionally biased region" description="Low complexity" evidence="1">
    <location>
        <begin position="66"/>
        <end position="77"/>
    </location>
</feature>